<dbReference type="Gene3D" id="3.40.50.1820">
    <property type="entry name" value="alpha/beta hydrolase"/>
    <property type="match status" value="1"/>
</dbReference>
<evidence type="ECO:0000313" key="2">
    <source>
        <dbReference type="EMBL" id="RRH73432.1"/>
    </source>
</evidence>
<keyword evidence="3" id="KW-1185">Reference proteome</keyword>
<name>A0A3P3DIL3_9RHOB</name>
<dbReference type="Proteomes" id="UP000282125">
    <property type="component" value="Unassembled WGS sequence"/>
</dbReference>
<evidence type="ECO:0000313" key="3">
    <source>
        <dbReference type="Proteomes" id="UP000282125"/>
    </source>
</evidence>
<comment type="caution">
    <text evidence="2">The sequence shown here is derived from an EMBL/GenBank/DDBJ whole genome shotgun (WGS) entry which is preliminary data.</text>
</comment>
<dbReference type="SUPFAM" id="SSF53474">
    <property type="entry name" value="alpha/beta-Hydrolases"/>
    <property type="match status" value="1"/>
</dbReference>
<dbReference type="InterPro" id="IPR029058">
    <property type="entry name" value="AB_hydrolase_fold"/>
</dbReference>
<dbReference type="InterPro" id="IPR000073">
    <property type="entry name" value="AB_hydrolase_1"/>
</dbReference>
<dbReference type="GO" id="GO:0016787">
    <property type="term" value="F:hydrolase activity"/>
    <property type="evidence" value="ECO:0007669"/>
    <property type="project" value="UniProtKB-KW"/>
</dbReference>
<keyword evidence="2" id="KW-0378">Hydrolase</keyword>
<reference evidence="2 3" key="1">
    <citation type="submission" date="2018-11" db="EMBL/GenBank/DDBJ databases">
        <title>Gemmobacter sp. nov., YIM 102744-1 draft genome.</title>
        <authorList>
            <person name="Li G."/>
            <person name="Jiang Y."/>
        </authorList>
    </citation>
    <scope>NUCLEOTIDE SEQUENCE [LARGE SCALE GENOMIC DNA]</scope>
    <source>
        <strain evidence="2 3">YIM 102744-1</strain>
    </source>
</reference>
<evidence type="ECO:0000259" key="1">
    <source>
        <dbReference type="Pfam" id="PF12697"/>
    </source>
</evidence>
<accession>A0A3P3DIL3</accession>
<protein>
    <submittedName>
        <fullName evidence="2">Alpha/beta hydrolase</fullName>
    </submittedName>
</protein>
<sequence length="334" mass="35552">MRRLLRMFFTSIALIALLAAALVFWPRDRSLSLPSVDQAAILRDPAAFLEAREAQFPDIVPGTQKRILWQGAAGDKTPLSVVYLHGFTASSEETRPVSDEVAKTLGANLYFTRFAGHARGPAAMAEASADDWITDLAEALSVGAAIGERVLIIATSQGASVLTAGLGTPGLREALPFTDRIAGVVMIAPNFRLADPLRALASDLPGAGVLVPLLLGDTIRAGVRSEEHAKFWNTSYPTRSALPMAKLLRAARAAETGSIDLPLLLLRSPQDKVVSNAAADRVLKNWKGPVERVEFPFGPGMDAGAHVIAGRIRSPGMTPAVVSAITRWAAQHLT</sequence>
<gene>
    <name evidence="2" type="ORF">EG244_13070</name>
</gene>
<proteinExistence type="predicted"/>
<dbReference type="AlphaFoldDB" id="A0A3P3DIL3"/>
<organism evidence="2 3">
    <name type="scientific">Falsigemmobacter faecalis</name>
    <dbReference type="NCBI Taxonomy" id="2488730"/>
    <lineage>
        <taxon>Bacteria</taxon>
        <taxon>Pseudomonadati</taxon>
        <taxon>Pseudomonadota</taxon>
        <taxon>Alphaproteobacteria</taxon>
        <taxon>Rhodobacterales</taxon>
        <taxon>Paracoccaceae</taxon>
        <taxon>Falsigemmobacter</taxon>
    </lineage>
</organism>
<dbReference type="OrthoDB" id="5416147at2"/>
<dbReference type="EMBL" id="RRAZ01000018">
    <property type="protein sequence ID" value="RRH73432.1"/>
    <property type="molecule type" value="Genomic_DNA"/>
</dbReference>
<dbReference type="Pfam" id="PF12697">
    <property type="entry name" value="Abhydrolase_6"/>
    <property type="match status" value="1"/>
</dbReference>
<feature type="domain" description="AB hydrolase-1" evidence="1">
    <location>
        <begin position="81"/>
        <end position="288"/>
    </location>
</feature>